<evidence type="ECO:0000259" key="3">
    <source>
        <dbReference type="PROSITE" id="PS50048"/>
    </source>
</evidence>
<gene>
    <name evidence="4" type="ORF">BBAD15_g2663</name>
</gene>
<dbReference type="InterPro" id="IPR001138">
    <property type="entry name" value="Zn2Cys6_DnaBD"/>
</dbReference>
<keyword evidence="1" id="KW-0539">Nucleus</keyword>
<sequence>MLKPAVRRSACDQCRAKRVRCLRAQDSMAPCARCCYMSTPCVTSVSRRPGRPPKQTCADVDGTSSSQNTATSLSFSPASYSSPMAREMPHNETLAPTPKRASACSPGRHMSRDALHGIVAPHPGIAKSSVYSHLSKDFLSHESQPGFWAALGDSDPFFGSHSIQQSPTPAQDMIPWLLGPDTQPVCSDYVDETASPALDIDVDPLLDSEEGLLPLARPEQSSTSSAPSSLMGFREDMDRRIAMVDIYYSEPSKVMQRCRDDDLGRDVKNPAAALLTCCKTLVDNIQSLLPPDYLCTKTEDGLDTETLLLIMSCYLAMMRLFDSVFHRIYKQLCQVSPQSYLPSKVKSVIRIGGLSSLQDMPLKTYAVGVLDAIQCQVQILERLMGIPTEYCLAGEAAPSSTTASGIFSRVDRARLFWIVMTQDDVKSRRGPKSYVQSIRTSMKESLAFLDD</sequence>
<dbReference type="EMBL" id="ANFO01000196">
    <property type="protein sequence ID" value="KGQ11591.1"/>
    <property type="molecule type" value="Genomic_DNA"/>
</dbReference>
<dbReference type="Pfam" id="PF00172">
    <property type="entry name" value="Zn_clus"/>
    <property type="match status" value="1"/>
</dbReference>
<accession>A0A0A2VUM0</accession>
<protein>
    <recommendedName>
        <fullName evidence="3">Zn(2)-C6 fungal-type domain-containing protein</fullName>
    </recommendedName>
</protein>
<dbReference type="SUPFAM" id="SSF57701">
    <property type="entry name" value="Zn2/Cys6 DNA-binding domain"/>
    <property type="match status" value="1"/>
</dbReference>
<feature type="domain" description="Zn(2)-C6 fungal-type" evidence="3">
    <location>
        <begin position="10"/>
        <end position="43"/>
    </location>
</feature>
<evidence type="ECO:0000313" key="5">
    <source>
        <dbReference type="Proteomes" id="UP000030106"/>
    </source>
</evidence>
<dbReference type="Proteomes" id="UP000030106">
    <property type="component" value="Unassembled WGS sequence"/>
</dbReference>
<organism evidence="4 5">
    <name type="scientific">Beauveria bassiana D1-5</name>
    <dbReference type="NCBI Taxonomy" id="1245745"/>
    <lineage>
        <taxon>Eukaryota</taxon>
        <taxon>Fungi</taxon>
        <taxon>Dikarya</taxon>
        <taxon>Ascomycota</taxon>
        <taxon>Pezizomycotina</taxon>
        <taxon>Sordariomycetes</taxon>
        <taxon>Hypocreomycetidae</taxon>
        <taxon>Hypocreales</taxon>
        <taxon>Cordycipitaceae</taxon>
        <taxon>Beauveria</taxon>
    </lineage>
</organism>
<feature type="region of interest" description="Disordered" evidence="2">
    <location>
        <begin position="43"/>
        <end position="107"/>
    </location>
</feature>
<comment type="caution">
    <text evidence="4">The sequence shown here is derived from an EMBL/GenBank/DDBJ whole genome shotgun (WGS) entry which is preliminary data.</text>
</comment>
<evidence type="ECO:0000313" key="4">
    <source>
        <dbReference type="EMBL" id="KGQ11591.1"/>
    </source>
</evidence>
<evidence type="ECO:0000256" key="2">
    <source>
        <dbReference type="SAM" id="MobiDB-lite"/>
    </source>
</evidence>
<dbReference type="CDD" id="cd00067">
    <property type="entry name" value="GAL4"/>
    <property type="match status" value="1"/>
</dbReference>
<dbReference type="STRING" id="1245745.A0A0A2VUM0"/>
<dbReference type="HOGENOM" id="CLU_057155_0_0_1"/>
<dbReference type="AlphaFoldDB" id="A0A0A2VUM0"/>
<feature type="compositionally biased region" description="Polar residues" evidence="2">
    <location>
        <begin position="62"/>
        <end position="71"/>
    </location>
</feature>
<proteinExistence type="predicted"/>
<dbReference type="InterPro" id="IPR036864">
    <property type="entry name" value="Zn2-C6_fun-type_DNA-bd_sf"/>
</dbReference>
<dbReference type="eggNOG" id="ENOG502RJXJ">
    <property type="taxonomic scope" value="Eukaryota"/>
</dbReference>
<dbReference type="GO" id="GO:0000981">
    <property type="term" value="F:DNA-binding transcription factor activity, RNA polymerase II-specific"/>
    <property type="evidence" value="ECO:0007669"/>
    <property type="project" value="InterPro"/>
</dbReference>
<dbReference type="PROSITE" id="PS00463">
    <property type="entry name" value="ZN2_CY6_FUNGAL_1"/>
    <property type="match status" value="1"/>
</dbReference>
<dbReference type="Gene3D" id="4.10.240.10">
    <property type="entry name" value="Zn(2)-C6 fungal-type DNA-binding domain"/>
    <property type="match status" value="1"/>
</dbReference>
<dbReference type="OrthoDB" id="4222821at2759"/>
<evidence type="ECO:0000256" key="1">
    <source>
        <dbReference type="ARBA" id="ARBA00023242"/>
    </source>
</evidence>
<dbReference type="PROSITE" id="PS50048">
    <property type="entry name" value="ZN2_CY6_FUNGAL_2"/>
    <property type="match status" value="1"/>
</dbReference>
<feature type="compositionally biased region" description="Low complexity" evidence="2">
    <location>
        <begin position="72"/>
        <end position="82"/>
    </location>
</feature>
<name>A0A0A2VUM0_BEABA</name>
<reference evidence="4 5" key="1">
    <citation type="submission" date="2012-10" db="EMBL/GenBank/DDBJ databases">
        <title>Genome sequencing and analysis of entomopathogenic fungi Beauveria bassiana D1-5.</title>
        <authorList>
            <person name="Li Q."/>
            <person name="Wang L."/>
            <person name="Zhang Z."/>
            <person name="Wang Q."/>
            <person name="Ren J."/>
            <person name="Wang M."/>
            <person name="Xu W."/>
            <person name="Wang J."/>
            <person name="Lu Y."/>
            <person name="Du Q."/>
            <person name="Sun Z."/>
        </authorList>
    </citation>
    <scope>NUCLEOTIDE SEQUENCE [LARGE SCALE GENOMIC DNA]</scope>
    <source>
        <strain evidence="4 5">D1-5</strain>
    </source>
</reference>
<dbReference type="GO" id="GO:0008270">
    <property type="term" value="F:zinc ion binding"/>
    <property type="evidence" value="ECO:0007669"/>
    <property type="project" value="InterPro"/>
</dbReference>